<name>A0ABM6M6B8_9SPHN</name>
<dbReference type="Proteomes" id="UP000258016">
    <property type="component" value="Chromosome"/>
</dbReference>
<evidence type="ECO:0000256" key="5">
    <source>
        <dbReference type="ARBA" id="ARBA00032024"/>
    </source>
</evidence>
<evidence type="ECO:0000259" key="7">
    <source>
        <dbReference type="Pfam" id="PF02558"/>
    </source>
</evidence>
<dbReference type="NCBIfam" id="NF005089">
    <property type="entry name" value="PRK06522.1-4"/>
    <property type="match status" value="1"/>
</dbReference>
<feature type="domain" description="Ketopantoate reductase C-terminal" evidence="8">
    <location>
        <begin position="191"/>
        <end position="303"/>
    </location>
</feature>
<dbReference type="EMBL" id="CP020083">
    <property type="protein sequence ID" value="ASR51493.1"/>
    <property type="molecule type" value="Genomic_DNA"/>
</dbReference>
<comment type="pathway">
    <text evidence="1">Cofactor biosynthesis; (R)-pantothenate biosynthesis; (R)-pantoate from 3-methyl-2-oxobutanoate: step 2/2.</text>
</comment>
<dbReference type="SUPFAM" id="SSF51735">
    <property type="entry name" value="NAD(P)-binding Rossmann-fold domains"/>
    <property type="match status" value="1"/>
</dbReference>
<evidence type="ECO:0000256" key="4">
    <source>
        <dbReference type="ARBA" id="ARBA00022655"/>
    </source>
</evidence>
<keyword evidence="4" id="KW-0566">Pantothenate biosynthesis</keyword>
<dbReference type="GeneID" id="303485598"/>
<evidence type="ECO:0000313" key="10">
    <source>
        <dbReference type="Proteomes" id="UP000258016"/>
    </source>
</evidence>
<dbReference type="Gene3D" id="1.10.1040.10">
    <property type="entry name" value="N-(1-d-carboxylethyl)-l-norvaline Dehydrogenase, domain 2"/>
    <property type="match status" value="1"/>
</dbReference>
<dbReference type="InterPro" id="IPR013328">
    <property type="entry name" value="6PGD_dom2"/>
</dbReference>
<proteinExistence type="predicted"/>
<comment type="catalytic activity">
    <reaction evidence="6">
        <text>(R)-pantoate + NADP(+) = 2-dehydropantoate + NADPH + H(+)</text>
        <dbReference type="Rhea" id="RHEA:16233"/>
        <dbReference type="ChEBI" id="CHEBI:11561"/>
        <dbReference type="ChEBI" id="CHEBI:15378"/>
        <dbReference type="ChEBI" id="CHEBI:15980"/>
        <dbReference type="ChEBI" id="CHEBI:57783"/>
        <dbReference type="ChEBI" id="CHEBI:58349"/>
        <dbReference type="EC" id="1.1.1.169"/>
    </reaction>
</comment>
<evidence type="ECO:0000256" key="3">
    <source>
        <dbReference type="ARBA" id="ARBA00019465"/>
    </source>
</evidence>
<accession>A0ABM6M6B8</accession>
<protein>
    <recommendedName>
        <fullName evidence="3">2-dehydropantoate 2-reductase</fullName>
        <ecNumber evidence="2">1.1.1.169</ecNumber>
    </recommendedName>
    <alternativeName>
        <fullName evidence="5">Ketopantoate reductase</fullName>
    </alternativeName>
</protein>
<dbReference type="Pfam" id="PF02558">
    <property type="entry name" value="ApbA"/>
    <property type="match status" value="1"/>
</dbReference>
<evidence type="ECO:0000313" key="9">
    <source>
        <dbReference type="EMBL" id="ASR51493.1"/>
    </source>
</evidence>
<gene>
    <name evidence="9" type="ORF">B5J99_08455</name>
</gene>
<organism evidence="9 10">
    <name type="scientific">Blastomonas fulva</name>
    <dbReference type="NCBI Taxonomy" id="1550728"/>
    <lineage>
        <taxon>Bacteria</taxon>
        <taxon>Pseudomonadati</taxon>
        <taxon>Pseudomonadota</taxon>
        <taxon>Alphaproteobacteria</taxon>
        <taxon>Sphingomonadales</taxon>
        <taxon>Sphingomonadaceae</taxon>
        <taxon>Blastomonas</taxon>
    </lineage>
</organism>
<dbReference type="PANTHER" id="PTHR21708:SF45">
    <property type="entry name" value="2-DEHYDROPANTOATE 2-REDUCTASE"/>
    <property type="match status" value="1"/>
</dbReference>
<dbReference type="InterPro" id="IPR008927">
    <property type="entry name" value="6-PGluconate_DH-like_C_sf"/>
</dbReference>
<dbReference type="InterPro" id="IPR013332">
    <property type="entry name" value="KPR_N"/>
</dbReference>
<evidence type="ECO:0000256" key="6">
    <source>
        <dbReference type="ARBA" id="ARBA00048793"/>
    </source>
</evidence>
<dbReference type="InterPro" id="IPR013752">
    <property type="entry name" value="KPA_reductase"/>
</dbReference>
<evidence type="ECO:0000256" key="1">
    <source>
        <dbReference type="ARBA" id="ARBA00004994"/>
    </source>
</evidence>
<feature type="domain" description="Ketopantoate reductase N-terminal" evidence="7">
    <location>
        <begin position="3"/>
        <end position="154"/>
    </location>
</feature>
<dbReference type="Gene3D" id="3.40.50.720">
    <property type="entry name" value="NAD(P)-binding Rossmann-like Domain"/>
    <property type="match status" value="1"/>
</dbReference>
<evidence type="ECO:0000259" key="8">
    <source>
        <dbReference type="Pfam" id="PF08546"/>
    </source>
</evidence>
<dbReference type="InterPro" id="IPR051402">
    <property type="entry name" value="KPR-Related"/>
</dbReference>
<dbReference type="PANTHER" id="PTHR21708">
    <property type="entry name" value="PROBABLE 2-DEHYDROPANTOATE 2-REDUCTASE"/>
    <property type="match status" value="1"/>
</dbReference>
<dbReference type="Pfam" id="PF08546">
    <property type="entry name" value="ApbA_C"/>
    <property type="match status" value="1"/>
</dbReference>
<dbReference type="SUPFAM" id="SSF48179">
    <property type="entry name" value="6-phosphogluconate dehydrogenase C-terminal domain-like"/>
    <property type="match status" value="1"/>
</dbReference>
<dbReference type="EC" id="1.1.1.169" evidence="2"/>
<reference evidence="9 10" key="1">
    <citation type="submission" date="2017-03" db="EMBL/GenBank/DDBJ databases">
        <title>Complete genome sequence of Blastomonas fulva degrading microcsystin LR.</title>
        <authorList>
            <person name="Lee H.-g."/>
            <person name="Jin L."/>
            <person name="oh H.-M."/>
        </authorList>
    </citation>
    <scope>NUCLEOTIDE SEQUENCE [LARGE SCALE GENOMIC DNA]</scope>
    <source>
        <strain evidence="9 10">T2</strain>
    </source>
</reference>
<dbReference type="InterPro" id="IPR036291">
    <property type="entry name" value="NAD(P)-bd_dom_sf"/>
</dbReference>
<keyword evidence="10" id="KW-1185">Reference proteome</keyword>
<sequence length="321" mass="33174">MRICVFGAGAVGGNLAVRLALAGNEVSLVARGAALAAINSDGLQVLAGDDVLEARLSASDDPASLGAQDAVIVAAKAHQLPAFAATAAPLLHRDTLVVFAQNGIPWWYPAAGLQPLLDPDGAVEHVVGRERSTGAVIYSANAKLAPNIIRNTSPQRNRLTIAAVDPGSQARVAQLRRVLRAAGIESPDTDDLRAAIWQKLIGNASVSVLSFLDERTSREVFDDAWLGPAGAAIAEELAAVARAECLAVDAARAAPAPGHFSSMLQDSRAGRPIEAAALLTAPQMIARQHGIATPCFDLLCGLAYGKAARLQAQARATADLG</sequence>
<evidence type="ECO:0000256" key="2">
    <source>
        <dbReference type="ARBA" id="ARBA00013014"/>
    </source>
</evidence>
<dbReference type="RefSeq" id="WP_117352157.1">
    <property type="nucleotide sequence ID" value="NZ_CP020083.1"/>
</dbReference>